<keyword evidence="3" id="KW-1133">Transmembrane helix</keyword>
<dbReference type="SUPFAM" id="SSF55073">
    <property type="entry name" value="Nucleotide cyclase"/>
    <property type="match status" value="1"/>
</dbReference>
<dbReference type="PANTHER" id="PTHR45138:SF9">
    <property type="entry name" value="DIGUANYLATE CYCLASE DGCM-RELATED"/>
    <property type="match status" value="1"/>
</dbReference>
<feature type="transmembrane region" description="Helical" evidence="3">
    <location>
        <begin position="61"/>
        <end position="81"/>
    </location>
</feature>
<reference evidence="5 6" key="1">
    <citation type="submission" date="2018-12" db="EMBL/GenBank/DDBJ databases">
        <title>The whole draft genome of Aquabacterium sp. SJQ9.</title>
        <authorList>
            <person name="Sun L."/>
            <person name="Gao X."/>
            <person name="Chen W."/>
            <person name="Huang K."/>
        </authorList>
    </citation>
    <scope>NUCLEOTIDE SEQUENCE [LARGE SCALE GENOMIC DNA]</scope>
    <source>
        <strain evidence="5 6">SJQ9</strain>
    </source>
</reference>
<organism evidence="5 6">
    <name type="scientific">Aquabacterium soli</name>
    <dbReference type="NCBI Taxonomy" id="2493092"/>
    <lineage>
        <taxon>Bacteria</taxon>
        <taxon>Pseudomonadati</taxon>
        <taxon>Pseudomonadota</taxon>
        <taxon>Betaproteobacteria</taxon>
        <taxon>Burkholderiales</taxon>
        <taxon>Aquabacterium</taxon>
    </lineage>
</organism>
<accession>A0A3R8T3T3</accession>
<sequence length="430" mass="47659">MLDAMKSISAAVVETEALPNAFPDQDLSVLVDATLTDGFAWLRFPKALEARFLADTASSRLHTLLIAGTLVAFVMNLFLISDKAMLPDVFDRAVLLRTWVLTPICVVGMWVMSRLPNLFLRELMAISAGLMACAMHVYLSAISQSPHSAAYLTGLAMVILYNNVFVRCRFWLALPSTVSVLLFYVASFWWVPSHSPELSISVGLVLLSTSLFTLYNLYTLEYEERHNYLMALRQRLLQRELSQANNALERVARYDGLTQVANRRHFDEFLAHLWERASLVHGQELSIIMIDVDHFKAYNDHYGHPAGDACLVKVADAVQRCLRRPGDLVARYGGEEFIAVLNRAPHAQVLAAAERVKDAVAALHLPHEGSATHGQVTVSIGVATVRPAARHASVERLISAADEALYQAKNRGRNRVWPAAEHALSGEASC</sequence>
<dbReference type="GO" id="GO:0052621">
    <property type="term" value="F:diguanylate cyclase activity"/>
    <property type="evidence" value="ECO:0007669"/>
    <property type="project" value="UniProtKB-EC"/>
</dbReference>
<dbReference type="EMBL" id="RSED01000003">
    <property type="protein sequence ID" value="RRS05498.1"/>
    <property type="molecule type" value="Genomic_DNA"/>
</dbReference>
<dbReference type="PANTHER" id="PTHR45138">
    <property type="entry name" value="REGULATORY COMPONENTS OF SENSORY TRANSDUCTION SYSTEM"/>
    <property type="match status" value="1"/>
</dbReference>
<evidence type="ECO:0000313" key="5">
    <source>
        <dbReference type="EMBL" id="RRS05498.1"/>
    </source>
</evidence>
<dbReference type="FunFam" id="3.30.70.270:FF:000001">
    <property type="entry name" value="Diguanylate cyclase domain protein"/>
    <property type="match status" value="1"/>
</dbReference>
<gene>
    <name evidence="5" type="ORF">EIP75_04635</name>
</gene>
<feature type="transmembrane region" description="Helical" evidence="3">
    <location>
        <begin position="123"/>
        <end position="142"/>
    </location>
</feature>
<dbReference type="CDD" id="cd01949">
    <property type="entry name" value="GGDEF"/>
    <property type="match status" value="1"/>
</dbReference>
<dbReference type="InterPro" id="IPR000160">
    <property type="entry name" value="GGDEF_dom"/>
</dbReference>
<dbReference type="GO" id="GO:0005886">
    <property type="term" value="C:plasma membrane"/>
    <property type="evidence" value="ECO:0007669"/>
    <property type="project" value="TreeGrafter"/>
</dbReference>
<evidence type="ECO:0000313" key="6">
    <source>
        <dbReference type="Proteomes" id="UP000269265"/>
    </source>
</evidence>
<protein>
    <recommendedName>
        <fullName evidence="1">diguanylate cyclase</fullName>
        <ecNumber evidence="1">2.7.7.65</ecNumber>
    </recommendedName>
</protein>
<evidence type="ECO:0000256" key="1">
    <source>
        <dbReference type="ARBA" id="ARBA00012528"/>
    </source>
</evidence>
<feature type="transmembrane region" description="Helical" evidence="3">
    <location>
        <begin position="148"/>
        <end position="165"/>
    </location>
</feature>
<comment type="catalytic activity">
    <reaction evidence="2">
        <text>2 GTP = 3',3'-c-di-GMP + 2 diphosphate</text>
        <dbReference type="Rhea" id="RHEA:24898"/>
        <dbReference type="ChEBI" id="CHEBI:33019"/>
        <dbReference type="ChEBI" id="CHEBI:37565"/>
        <dbReference type="ChEBI" id="CHEBI:58805"/>
        <dbReference type="EC" id="2.7.7.65"/>
    </reaction>
</comment>
<dbReference type="PROSITE" id="PS50887">
    <property type="entry name" value="GGDEF"/>
    <property type="match status" value="1"/>
</dbReference>
<dbReference type="InterPro" id="IPR050469">
    <property type="entry name" value="Diguanylate_Cyclase"/>
</dbReference>
<dbReference type="Pfam" id="PF00990">
    <property type="entry name" value="GGDEF"/>
    <property type="match status" value="1"/>
</dbReference>
<keyword evidence="3" id="KW-0472">Membrane</keyword>
<evidence type="ECO:0000256" key="3">
    <source>
        <dbReference type="SAM" id="Phobius"/>
    </source>
</evidence>
<comment type="caution">
    <text evidence="5">The sequence shown here is derived from an EMBL/GenBank/DDBJ whole genome shotgun (WGS) entry which is preliminary data.</text>
</comment>
<keyword evidence="3" id="KW-0812">Transmembrane</keyword>
<dbReference type="Proteomes" id="UP000269265">
    <property type="component" value="Unassembled WGS sequence"/>
</dbReference>
<dbReference type="InterPro" id="IPR029787">
    <property type="entry name" value="Nucleotide_cyclase"/>
</dbReference>
<evidence type="ECO:0000256" key="2">
    <source>
        <dbReference type="ARBA" id="ARBA00034247"/>
    </source>
</evidence>
<dbReference type="Gene3D" id="3.30.70.270">
    <property type="match status" value="1"/>
</dbReference>
<dbReference type="GO" id="GO:0043709">
    <property type="term" value="P:cell adhesion involved in single-species biofilm formation"/>
    <property type="evidence" value="ECO:0007669"/>
    <property type="project" value="TreeGrafter"/>
</dbReference>
<dbReference type="InterPro" id="IPR043128">
    <property type="entry name" value="Rev_trsase/Diguanyl_cyclase"/>
</dbReference>
<dbReference type="GO" id="GO:1902201">
    <property type="term" value="P:negative regulation of bacterial-type flagellum-dependent cell motility"/>
    <property type="evidence" value="ECO:0007669"/>
    <property type="project" value="TreeGrafter"/>
</dbReference>
<feature type="transmembrane region" description="Helical" evidence="3">
    <location>
        <begin position="172"/>
        <end position="192"/>
    </location>
</feature>
<feature type="transmembrane region" description="Helical" evidence="3">
    <location>
        <begin position="198"/>
        <end position="218"/>
    </location>
</feature>
<keyword evidence="6" id="KW-1185">Reference proteome</keyword>
<proteinExistence type="predicted"/>
<feature type="domain" description="GGDEF" evidence="4">
    <location>
        <begin position="283"/>
        <end position="421"/>
    </location>
</feature>
<evidence type="ECO:0000259" key="4">
    <source>
        <dbReference type="PROSITE" id="PS50887"/>
    </source>
</evidence>
<dbReference type="RefSeq" id="WP_125242066.1">
    <property type="nucleotide sequence ID" value="NZ_RSED01000003.1"/>
</dbReference>
<dbReference type="SMART" id="SM00267">
    <property type="entry name" value="GGDEF"/>
    <property type="match status" value="1"/>
</dbReference>
<dbReference type="NCBIfam" id="TIGR00254">
    <property type="entry name" value="GGDEF"/>
    <property type="match status" value="1"/>
</dbReference>
<dbReference type="AlphaFoldDB" id="A0A3R8T3T3"/>
<name>A0A3R8T3T3_9BURK</name>
<dbReference type="EC" id="2.7.7.65" evidence="1"/>
<feature type="transmembrane region" description="Helical" evidence="3">
    <location>
        <begin position="93"/>
        <end position="111"/>
    </location>
</feature>
<dbReference type="OrthoDB" id="9813903at2"/>